<sequence length="247" mass="27699">MPVCARSLCSLYHSLTSPPYLIQPMPCPLPSLSPIQTNKPNPQLHPSTSSPSYIIFAQPQFTTFLLQFKLTIHQSQFSQANQQLFHHFKSARTQSHGNNHQFTIPCHPHHQIQPHHRPYLLCPNFTNLQTISTARSSSKAPMGLFSAPKDQQSINHEISPRRCSYLGRTYPAQSKPMAAITKLQNRNKEMNKNSSAVPQAVRAQAITTPSFPAPVPVLLPRFPNHRSSASIDPICPATEKLRSRCNQ</sequence>
<reference evidence="1 2" key="1">
    <citation type="journal article" date="2023" name="G3 (Bethesda)">
        <title>A chromosome-length genome assembly and annotation of blackberry (Rubus argutus, cv. 'Hillquist').</title>
        <authorList>
            <person name="Bruna T."/>
            <person name="Aryal R."/>
            <person name="Dudchenko O."/>
            <person name="Sargent D.J."/>
            <person name="Mead D."/>
            <person name="Buti M."/>
            <person name="Cavallini A."/>
            <person name="Hytonen T."/>
            <person name="Andres J."/>
            <person name="Pham M."/>
            <person name="Weisz D."/>
            <person name="Mascagni F."/>
            <person name="Usai G."/>
            <person name="Natali L."/>
            <person name="Bassil N."/>
            <person name="Fernandez G.E."/>
            <person name="Lomsadze A."/>
            <person name="Armour M."/>
            <person name="Olukolu B."/>
            <person name="Poorten T."/>
            <person name="Britton C."/>
            <person name="Davik J."/>
            <person name="Ashrafi H."/>
            <person name="Aiden E.L."/>
            <person name="Borodovsky M."/>
            <person name="Worthington M."/>
        </authorList>
    </citation>
    <scope>NUCLEOTIDE SEQUENCE [LARGE SCALE GENOMIC DNA]</scope>
    <source>
        <strain evidence="1">PI 553951</strain>
    </source>
</reference>
<gene>
    <name evidence="1" type="ORF">M0R45_019431</name>
</gene>
<organism evidence="1 2">
    <name type="scientific">Rubus argutus</name>
    <name type="common">Southern blackberry</name>
    <dbReference type="NCBI Taxonomy" id="59490"/>
    <lineage>
        <taxon>Eukaryota</taxon>
        <taxon>Viridiplantae</taxon>
        <taxon>Streptophyta</taxon>
        <taxon>Embryophyta</taxon>
        <taxon>Tracheophyta</taxon>
        <taxon>Spermatophyta</taxon>
        <taxon>Magnoliopsida</taxon>
        <taxon>eudicotyledons</taxon>
        <taxon>Gunneridae</taxon>
        <taxon>Pentapetalae</taxon>
        <taxon>rosids</taxon>
        <taxon>fabids</taxon>
        <taxon>Rosales</taxon>
        <taxon>Rosaceae</taxon>
        <taxon>Rosoideae</taxon>
        <taxon>Rosoideae incertae sedis</taxon>
        <taxon>Rubus</taxon>
    </lineage>
</organism>
<comment type="caution">
    <text evidence="1">The sequence shown here is derived from an EMBL/GenBank/DDBJ whole genome shotgun (WGS) entry which is preliminary data.</text>
</comment>
<dbReference type="AlphaFoldDB" id="A0AAW1X7B3"/>
<dbReference type="EMBL" id="JBEDUW010000004">
    <property type="protein sequence ID" value="KAK9932184.1"/>
    <property type="molecule type" value="Genomic_DNA"/>
</dbReference>
<evidence type="ECO:0000313" key="1">
    <source>
        <dbReference type="EMBL" id="KAK9932184.1"/>
    </source>
</evidence>
<name>A0AAW1X7B3_RUBAR</name>
<evidence type="ECO:0000313" key="2">
    <source>
        <dbReference type="Proteomes" id="UP001457282"/>
    </source>
</evidence>
<keyword evidence="2" id="KW-1185">Reference proteome</keyword>
<accession>A0AAW1X7B3</accession>
<proteinExistence type="predicted"/>
<protein>
    <submittedName>
        <fullName evidence="1">Uncharacterized protein</fullName>
    </submittedName>
</protein>
<dbReference type="Proteomes" id="UP001457282">
    <property type="component" value="Unassembled WGS sequence"/>
</dbReference>